<reference evidence="6 7" key="1">
    <citation type="journal article" date="2020" name="Nat. Commun.">
        <title>Genome of Tripterygium wilfordii and identification of cytochrome P450 involved in triptolide biosynthesis.</title>
        <authorList>
            <person name="Tu L."/>
            <person name="Su P."/>
            <person name="Zhang Z."/>
            <person name="Gao L."/>
            <person name="Wang J."/>
            <person name="Hu T."/>
            <person name="Zhou J."/>
            <person name="Zhang Y."/>
            <person name="Zhao Y."/>
            <person name="Liu Y."/>
            <person name="Song Y."/>
            <person name="Tong Y."/>
            <person name="Lu Y."/>
            <person name="Yang J."/>
            <person name="Xu C."/>
            <person name="Jia M."/>
            <person name="Peters R.J."/>
            <person name="Huang L."/>
            <person name="Gao W."/>
        </authorList>
    </citation>
    <scope>NUCLEOTIDE SEQUENCE [LARGE SCALE GENOMIC DNA]</scope>
    <source>
        <strain evidence="7">cv. XIE 37</strain>
        <tissue evidence="6">Leaf</tissue>
    </source>
</reference>
<gene>
    <name evidence="6" type="ORF">HS088_TW18G01132</name>
</gene>
<feature type="signal peptide" evidence="4">
    <location>
        <begin position="1"/>
        <end position="25"/>
    </location>
</feature>
<keyword evidence="1" id="KW-0479">Metal-binding</keyword>
<dbReference type="PROSITE" id="PS00018">
    <property type="entry name" value="EF_HAND_1"/>
    <property type="match status" value="5"/>
</dbReference>
<dbReference type="GO" id="GO:0005783">
    <property type="term" value="C:endoplasmic reticulum"/>
    <property type="evidence" value="ECO:0007669"/>
    <property type="project" value="TreeGrafter"/>
</dbReference>
<sequence length="373" mass="43333">MGKAVVYPLLATAFIIFLFLSPKNQDDRSRLGLSRRLGYKFPAPNFDPLLTKLERAANERGSSDAEENSHIEDIPDAREYLGDEGKLNITLRLMFLFPLLDNAPNDGFVTPLEMEAWNTHQAMDRLSYRTHKEIELKDTNGDGAITFKEYLPQFSDEDIEKNEMGHGEAGWWKQRFMTADVDGNGYLSFDEFNTYSFFCHSFISLPLPCTFSPLANNAQLEMIFSYSFLHPEDSSDRAMQRWVLTGKTKQMDDDQDGKLNYEEFSRHAYITYKIYREFETSGDNISTSDEKFSELDLNNDKLLDVEELIPILHYLHPGELSYARYYSSYLIQEADDDGDGRLTLDEIMNNEYLFYSTIYDDSHEDYDHFHDEL</sequence>
<keyword evidence="2" id="KW-0677">Repeat</keyword>
<keyword evidence="7" id="KW-1185">Reference proteome</keyword>
<keyword evidence="4" id="KW-0732">Signal</keyword>
<proteinExistence type="predicted"/>
<name>A0A7J7CEX6_TRIWF</name>
<dbReference type="Pfam" id="PF13202">
    <property type="entry name" value="EF-hand_5"/>
    <property type="match status" value="4"/>
</dbReference>
<dbReference type="FunCoup" id="A0A7J7CEX6">
    <property type="interactions" value="1195"/>
</dbReference>
<dbReference type="PANTHER" id="PTHR10827:SF98">
    <property type="entry name" value="45 KDA CALCIUM-BINDING PROTEIN"/>
    <property type="match status" value="1"/>
</dbReference>
<accession>A0A7J7CEX6</accession>
<evidence type="ECO:0000256" key="2">
    <source>
        <dbReference type="ARBA" id="ARBA00022737"/>
    </source>
</evidence>
<comment type="caution">
    <text evidence="6">The sequence shown here is derived from an EMBL/GenBank/DDBJ whole genome shotgun (WGS) entry which is preliminary data.</text>
</comment>
<dbReference type="InterPro" id="IPR018247">
    <property type="entry name" value="EF_Hand_1_Ca_BS"/>
</dbReference>
<dbReference type="SUPFAM" id="SSF47473">
    <property type="entry name" value="EF-hand"/>
    <property type="match status" value="2"/>
</dbReference>
<evidence type="ECO:0000313" key="6">
    <source>
        <dbReference type="EMBL" id="KAF5732437.1"/>
    </source>
</evidence>
<organism evidence="6 7">
    <name type="scientific">Tripterygium wilfordii</name>
    <name type="common">Thunder God vine</name>
    <dbReference type="NCBI Taxonomy" id="458696"/>
    <lineage>
        <taxon>Eukaryota</taxon>
        <taxon>Viridiplantae</taxon>
        <taxon>Streptophyta</taxon>
        <taxon>Embryophyta</taxon>
        <taxon>Tracheophyta</taxon>
        <taxon>Spermatophyta</taxon>
        <taxon>Magnoliopsida</taxon>
        <taxon>eudicotyledons</taxon>
        <taxon>Gunneridae</taxon>
        <taxon>Pentapetalae</taxon>
        <taxon>rosids</taxon>
        <taxon>fabids</taxon>
        <taxon>Celastrales</taxon>
        <taxon>Celastraceae</taxon>
        <taxon>Tripterygium</taxon>
    </lineage>
</organism>
<dbReference type="EMBL" id="JAAARO010000018">
    <property type="protein sequence ID" value="KAF5732437.1"/>
    <property type="molecule type" value="Genomic_DNA"/>
</dbReference>
<dbReference type="InterPro" id="IPR011992">
    <property type="entry name" value="EF-hand-dom_pair"/>
</dbReference>
<evidence type="ECO:0000256" key="4">
    <source>
        <dbReference type="SAM" id="SignalP"/>
    </source>
</evidence>
<dbReference type="Gene3D" id="1.10.238.10">
    <property type="entry name" value="EF-hand"/>
    <property type="match status" value="2"/>
</dbReference>
<dbReference type="AlphaFoldDB" id="A0A7J7CEX6"/>
<feature type="domain" description="EF-hand" evidence="5">
    <location>
        <begin position="283"/>
        <end position="318"/>
    </location>
</feature>
<dbReference type="OrthoDB" id="293868at2759"/>
<evidence type="ECO:0000256" key="1">
    <source>
        <dbReference type="ARBA" id="ARBA00022723"/>
    </source>
</evidence>
<evidence type="ECO:0000256" key="3">
    <source>
        <dbReference type="ARBA" id="ARBA00022837"/>
    </source>
</evidence>
<evidence type="ECO:0000259" key="5">
    <source>
        <dbReference type="PROSITE" id="PS50222"/>
    </source>
</evidence>
<dbReference type="PROSITE" id="PS50222">
    <property type="entry name" value="EF_HAND_2"/>
    <property type="match status" value="2"/>
</dbReference>
<keyword evidence="3" id="KW-0106">Calcium</keyword>
<dbReference type="PANTHER" id="PTHR10827">
    <property type="entry name" value="RETICULOCALBIN"/>
    <property type="match status" value="1"/>
</dbReference>
<evidence type="ECO:0000313" key="7">
    <source>
        <dbReference type="Proteomes" id="UP000593562"/>
    </source>
</evidence>
<protein>
    <submittedName>
        <fullName evidence="6">Putative Reticulocalbin-2</fullName>
    </submittedName>
</protein>
<feature type="domain" description="EF-hand" evidence="5">
    <location>
        <begin position="167"/>
        <end position="202"/>
    </location>
</feature>
<feature type="chain" id="PRO_5029471992" evidence="4">
    <location>
        <begin position="26"/>
        <end position="373"/>
    </location>
</feature>
<dbReference type="Proteomes" id="UP000593562">
    <property type="component" value="Unassembled WGS sequence"/>
</dbReference>
<dbReference type="InterPro" id="IPR002048">
    <property type="entry name" value="EF_hand_dom"/>
</dbReference>
<dbReference type="GO" id="GO:0005509">
    <property type="term" value="F:calcium ion binding"/>
    <property type="evidence" value="ECO:0007669"/>
    <property type="project" value="InterPro"/>
</dbReference>
<dbReference type="InParanoid" id="A0A7J7CEX6"/>